<evidence type="ECO:0000313" key="2">
    <source>
        <dbReference type="EMBL" id="TKC46777.1"/>
    </source>
</evidence>
<feature type="compositionally biased region" description="Gly residues" evidence="1">
    <location>
        <begin position="151"/>
        <end position="163"/>
    </location>
</feature>
<feature type="compositionally biased region" description="Pro residues" evidence="1">
    <location>
        <begin position="360"/>
        <end position="374"/>
    </location>
</feature>
<feature type="compositionally biased region" description="Low complexity" evidence="1">
    <location>
        <begin position="375"/>
        <end position="393"/>
    </location>
</feature>
<feature type="compositionally biased region" description="Low complexity" evidence="1">
    <location>
        <begin position="291"/>
        <end position="303"/>
    </location>
</feature>
<protein>
    <submittedName>
        <fullName evidence="2">Uncharacterized protein</fullName>
    </submittedName>
</protein>
<organism evidence="2 3">
    <name type="scientific">Monodon monoceros</name>
    <name type="common">Narwhal</name>
    <name type="synonym">Ceratodon monodon</name>
    <dbReference type="NCBI Taxonomy" id="40151"/>
    <lineage>
        <taxon>Eukaryota</taxon>
        <taxon>Metazoa</taxon>
        <taxon>Chordata</taxon>
        <taxon>Craniata</taxon>
        <taxon>Vertebrata</taxon>
        <taxon>Euteleostomi</taxon>
        <taxon>Mammalia</taxon>
        <taxon>Eutheria</taxon>
        <taxon>Laurasiatheria</taxon>
        <taxon>Artiodactyla</taxon>
        <taxon>Whippomorpha</taxon>
        <taxon>Cetacea</taxon>
        <taxon>Odontoceti</taxon>
        <taxon>Monodontidae</taxon>
        <taxon>Monodon</taxon>
    </lineage>
</organism>
<reference evidence="3" key="1">
    <citation type="journal article" date="2019" name="IScience">
        <title>Narwhal Genome Reveals Long-Term Low Genetic Diversity despite Current Large Abundance Size.</title>
        <authorList>
            <person name="Westbury M.V."/>
            <person name="Petersen B."/>
            <person name="Garde E."/>
            <person name="Heide-Jorgensen M.P."/>
            <person name="Lorenzen E.D."/>
        </authorList>
    </citation>
    <scope>NUCLEOTIDE SEQUENCE [LARGE SCALE GENOMIC DNA]</scope>
</reference>
<gene>
    <name evidence="2" type="ORF">EI555_011012</name>
</gene>
<feature type="compositionally biased region" description="Basic and acidic residues" evidence="1">
    <location>
        <begin position="535"/>
        <end position="546"/>
    </location>
</feature>
<name>A0A4U1FBU4_MONMO</name>
<dbReference type="EMBL" id="RWIC01000244">
    <property type="protein sequence ID" value="TKC46777.1"/>
    <property type="molecule type" value="Genomic_DNA"/>
</dbReference>
<dbReference type="Proteomes" id="UP000308365">
    <property type="component" value="Unassembled WGS sequence"/>
</dbReference>
<feature type="compositionally biased region" description="Basic and acidic residues" evidence="1">
    <location>
        <begin position="197"/>
        <end position="222"/>
    </location>
</feature>
<evidence type="ECO:0000256" key="1">
    <source>
        <dbReference type="SAM" id="MobiDB-lite"/>
    </source>
</evidence>
<feature type="compositionally biased region" description="Basic residues" evidence="1">
    <location>
        <begin position="260"/>
        <end position="271"/>
    </location>
</feature>
<dbReference type="AlphaFoldDB" id="A0A4U1FBU4"/>
<feature type="region of interest" description="Disordered" evidence="1">
    <location>
        <begin position="519"/>
        <end position="577"/>
    </location>
</feature>
<comment type="caution">
    <text evidence="2">The sequence shown here is derived from an EMBL/GenBank/DDBJ whole genome shotgun (WGS) entry which is preliminary data.</text>
</comment>
<proteinExistence type="predicted"/>
<evidence type="ECO:0000313" key="3">
    <source>
        <dbReference type="Proteomes" id="UP000308365"/>
    </source>
</evidence>
<accession>A0A4U1FBU4</accession>
<feature type="region of interest" description="Disordered" evidence="1">
    <location>
        <begin position="341"/>
        <end position="415"/>
    </location>
</feature>
<sequence>MNAIEEGKSRSEDNATSWKQGIRGFSYTALSNRQALLTAHLCSYACPSPGDTAVRKDPVLRKPAPYCWAGPSSLAPRYKKPGFPGCSKTPLSLPPTTCPGPVGTTRRVRVPATGRPEAHFPHPGRGGRRTSEGGGWGLAPGTPAAPLAPGKGPGSNPGAAGGRGGRHSSFPLTQRQRSGRSPLLKGAGKLQQGDSGDPQKREVTEGWRKPDFACNSRDECARRHAQPARKRTRETGAARWPGARRTLAASRARGCTAGGRCRRQGGRRPARFPRLGSAEGEAAAGDRKRAAVAARARTASPSRAHTRTRCCRLPPPPAGFLPLRGPGCSGSLLRARLRCAPDQAPTRQPFPTQARRLPTRSPPPRPRPPLPPTPLQLLATPFRAPAAPAPGGRPRLRPRPARPAPEPAPTGARVAAPLRWPRALRRRRSLCGPPSPAASRVELRPCEPFLLPGSPSAPSRGDALGCRAERSGFAPSRPARLLPACDRAGCRASSRPEAAGLGKIEDKFRLRSCVSNRSVLKQTPASFEPPAPQRSGRDGEDSDSRLAKAGRPCNSWPRQRGRGSGRKILATPRSAWG</sequence>
<feature type="region of interest" description="Disordered" evidence="1">
    <location>
        <begin position="84"/>
        <end position="310"/>
    </location>
</feature>
<feature type="compositionally biased region" description="Low complexity" evidence="1">
    <location>
        <begin position="248"/>
        <end position="259"/>
    </location>
</feature>
<feature type="compositionally biased region" description="Basic residues" evidence="1">
    <location>
        <begin position="223"/>
        <end position="232"/>
    </location>
</feature>
<feature type="compositionally biased region" description="Low complexity" evidence="1">
    <location>
        <begin position="139"/>
        <end position="150"/>
    </location>
</feature>